<protein>
    <submittedName>
        <fullName evidence="1">Uncharacterized protein</fullName>
    </submittedName>
</protein>
<dbReference type="AlphaFoldDB" id="A0A3M7PW26"/>
<sequence>MEIQVSLPCKFNANTITQGSPLVGPVEITLRNPKSDWKEYWKADELKRKRPVVLLRSDLIDQTCLDITLGSSFLPKKNTSNGNEFNLLKRN</sequence>
<dbReference type="EMBL" id="REGN01008628">
    <property type="protein sequence ID" value="RNA03109.1"/>
    <property type="molecule type" value="Genomic_DNA"/>
</dbReference>
<comment type="caution">
    <text evidence="1">The sequence shown here is derived from an EMBL/GenBank/DDBJ whole genome shotgun (WGS) entry which is preliminary data.</text>
</comment>
<accession>A0A3M7PW26</accession>
<dbReference type="Proteomes" id="UP000276133">
    <property type="component" value="Unassembled WGS sequence"/>
</dbReference>
<organism evidence="1 2">
    <name type="scientific">Brachionus plicatilis</name>
    <name type="common">Marine rotifer</name>
    <name type="synonym">Brachionus muelleri</name>
    <dbReference type="NCBI Taxonomy" id="10195"/>
    <lineage>
        <taxon>Eukaryota</taxon>
        <taxon>Metazoa</taxon>
        <taxon>Spiralia</taxon>
        <taxon>Gnathifera</taxon>
        <taxon>Rotifera</taxon>
        <taxon>Eurotatoria</taxon>
        <taxon>Monogononta</taxon>
        <taxon>Pseudotrocha</taxon>
        <taxon>Ploima</taxon>
        <taxon>Brachionidae</taxon>
        <taxon>Brachionus</taxon>
    </lineage>
</organism>
<gene>
    <name evidence="1" type="ORF">BpHYR1_054653</name>
</gene>
<keyword evidence="2" id="KW-1185">Reference proteome</keyword>
<reference evidence="1 2" key="1">
    <citation type="journal article" date="2018" name="Sci. Rep.">
        <title>Genomic signatures of local adaptation to the degree of environmental predictability in rotifers.</title>
        <authorList>
            <person name="Franch-Gras L."/>
            <person name="Hahn C."/>
            <person name="Garcia-Roger E.M."/>
            <person name="Carmona M.J."/>
            <person name="Serra M."/>
            <person name="Gomez A."/>
        </authorList>
    </citation>
    <scope>NUCLEOTIDE SEQUENCE [LARGE SCALE GENOMIC DNA]</scope>
    <source>
        <strain evidence="1">HYR1</strain>
    </source>
</reference>
<name>A0A3M7PW26_BRAPC</name>
<evidence type="ECO:0000313" key="2">
    <source>
        <dbReference type="Proteomes" id="UP000276133"/>
    </source>
</evidence>
<evidence type="ECO:0000313" key="1">
    <source>
        <dbReference type="EMBL" id="RNA03109.1"/>
    </source>
</evidence>
<proteinExistence type="predicted"/>